<keyword evidence="8 9" id="KW-0472">Membrane</keyword>
<dbReference type="GO" id="GO:0016887">
    <property type="term" value="F:ATP hydrolysis activity"/>
    <property type="evidence" value="ECO:0007669"/>
    <property type="project" value="InterPro"/>
</dbReference>
<dbReference type="GO" id="GO:0005886">
    <property type="term" value="C:plasma membrane"/>
    <property type="evidence" value="ECO:0007669"/>
    <property type="project" value="TreeGrafter"/>
</dbReference>
<dbReference type="OrthoDB" id="3995329at2759"/>
<dbReference type="Pfam" id="PF00664">
    <property type="entry name" value="ABC_membrane"/>
    <property type="match status" value="1"/>
</dbReference>
<comment type="caution">
    <text evidence="12">The sequence shown here is derived from an EMBL/GenBank/DDBJ whole genome shotgun (WGS) entry which is preliminary data.</text>
</comment>
<feature type="transmembrane region" description="Helical" evidence="9">
    <location>
        <begin position="6"/>
        <end position="27"/>
    </location>
</feature>
<reference evidence="12" key="1">
    <citation type="submission" date="2023-04" db="EMBL/GenBank/DDBJ databases">
        <title>Ambrosiozyma monospora NBRC 1965.</title>
        <authorList>
            <person name="Ichikawa N."/>
            <person name="Sato H."/>
            <person name="Tonouchi N."/>
        </authorList>
    </citation>
    <scope>NUCLEOTIDE SEQUENCE</scope>
    <source>
        <strain evidence="12">NBRC 1965</strain>
    </source>
</reference>
<keyword evidence="4 9" id="KW-0812">Transmembrane</keyword>
<evidence type="ECO:0000256" key="4">
    <source>
        <dbReference type="ARBA" id="ARBA00022692"/>
    </source>
</evidence>
<feature type="domain" description="ABC transmembrane type-1" evidence="11">
    <location>
        <begin position="1"/>
        <end position="150"/>
    </location>
</feature>
<feature type="domain" description="ABC transporter" evidence="10">
    <location>
        <begin position="215"/>
        <end position="442"/>
    </location>
</feature>
<keyword evidence="3" id="KW-0813">Transport</keyword>
<evidence type="ECO:0000256" key="1">
    <source>
        <dbReference type="ARBA" id="ARBA00004141"/>
    </source>
</evidence>
<dbReference type="InterPro" id="IPR003439">
    <property type="entry name" value="ABC_transporter-like_ATP-bd"/>
</dbReference>
<keyword evidence="7 9" id="KW-1133">Transmembrane helix</keyword>
<dbReference type="InterPro" id="IPR011527">
    <property type="entry name" value="ABC1_TM_dom"/>
</dbReference>
<dbReference type="InterPro" id="IPR003593">
    <property type="entry name" value="AAA+_ATPase"/>
</dbReference>
<accession>A0A9W7DJ42</accession>
<sequence length="454" mass="50075">MLIYNIGVSALVGVAVFTLATVMLGYFTKNFVRFRLKANVFTDKRVNYIKEILNNFKMIKYYGWEDAYLSKLTDVRSDETKELFKLQISRMVLKATAVSLPSITSMVSFCVLHALNDSSSVSSVFASLSLFSALAEAYIMLPTAFASCTDAAIGVKRICELISTGEIEDTSSFKDIARNQQEKEVAINIRDSTFEWDNFSAGDEEADDDSYEQKLDDYNVGNADDETLIMKRAFPGLQEVDLTVEKGEFVVITGAIGTGKSSLLEAIAGSMKQIDGPKPEINGSFVLCGSPWVQNATVRENILFGCSYDEEKYDTIVEACSLAKDFSLLSGGDLTEVGERGITLSGGQKARISLARAVYSDTDIILMDDVLSAVDVKVGKHIVDHCLLEYLKDRTRILATHQLSLIGDADKVVFLNGDGTVDVGSFHELNMYNAGFKSLMVHSEKSVKDTHYRR</sequence>
<dbReference type="PROSITE" id="PS00211">
    <property type="entry name" value="ABC_TRANSPORTER_1"/>
    <property type="match status" value="1"/>
</dbReference>
<evidence type="ECO:0000313" key="13">
    <source>
        <dbReference type="Proteomes" id="UP001165063"/>
    </source>
</evidence>
<comment type="similarity">
    <text evidence="2">Belongs to the ABC transporter superfamily. ABCC family. Conjugate transporter (TC 3.A.1.208) subfamily.</text>
</comment>
<dbReference type="SUPFAM" id="SSF90123">
    <property type="entry name" value="ABC transporter transmembrane region"/>
    <property type="match status" value="1"/>
</dbReference>
<dbReference type="InterPro" id="IPR017871">
    <property type="entry name" value="ABC_transporter-like_CS"/>
</dbReference>
<keyword evidence="13" id="KW-1185">Reference proteome</keyword>
<dbReference type="PANTHER" id="PTHR24223:SF456">
    <property type="entry name" value="MULTIDRUG RESISTANCE-ASSOCIATED PROTEIN LETHAL(2)03659"/>
    <property type="match status" value="1"/>
</dbReference>
<dbReference type="Proteomes" id="UP001165063">
    <property type="component" value="Unassembled WGS sequence"/>
</dbReference>
<evidence type="ECO:0000256" key="3">
    <source>
        <dbReference type="ARBA" id="ARBA00022448"/>
    </source>
</evidence>
<evidence type="ECO:0000256" key="2">
    <source>
        <dbReference type="ARBA" id="ARBA00009726"/>
    </source>
</evidence>
<evidence type="ECO:0000259" key="10">
    <source>
        <dbReference type="PROSITE" id="PS50893"/>
    </source>
</evidence>
<dbReference type="Pfam" id="PF00005">
    <property type="entry name" value="ABC_tran"/>
    <property type="match status" value="1"/>
</dbReference>
<dbReference type="Gene3D" id="3.40.50.300">
    <property type="entry name" value="P-loop containing nucleotide triphosphate hydrolases"/>
    <property type="match status" value="1"/>
</dbReference>
<keyword evidence="6" id="KW-0067">ATP-binding</keyword>
<evidence type="ECO:0000256" key="7">
    <source>
        <dbReference type="ARBA" id="ARBA00022989"/>
    </source>
</evidence>
<comment type="subcellular location">
    <subcellularLocation>
        <location evidence="1">Membrane</location>
        <topology evidence="1">Multi-pass membrane protein</topology>
    </subcellularLocation>
</comment>
<evidence type="ECO:0000256" key="6">
    <source>
        <dbReference type="ARBA" id="ARBA00022840"/>
    </source>
</evidence>
<dbReference type="CDD" id="cd03250">
    <property type="entry name" value="ABCC_MRP_domain1"/>
    <property type="match status" value="1"/>
</dbReference>
<dbReference type="FunFam" id="3.40.50.300:FF:001750">
    <property type="entry name" value="ATP-binding cassette transporter"/>
    <property type="match status" value="1"/>
</dbReference>
<keyword evidence="5" id="KW-0547">Nucleotide-binding</keyword>
<gene>
    <name evidence="12" type="ORF">Amon01_000764400</name>
</gene>
<dbReference type="EMBL" id="BSXU01005769">
    <property type="protein sequence ID" value="GMG55570.1"/>
    <property type="molecule type" value="Genomic_DNA"/>
</dbReference>
<evidence type="ECO:0000313" key="12">
    <source>
        <dbReference type="EMBL" id="GMG55570.1"/>
    </source>
</evidence>
<evidence type="ECO:0000256" key="9">
    <source>
        <dbReference type="SAM" id="Phobius"/>
    </source>
</evidence>
<dbReference type="Gene3D" id="1.20.1560.10">
    <property type="entry name" value="ABC transporter type 1, transmembrane domain"/>
    <property type="match status" value="1"/>
</dbReference>
<evidence type="ECO:0000256" key="8">
    <source>
        <dbReference type="ARBA" id="ARBA00023136"/>
    </source>
</evidence>
<dbReference type="AlphaFoldDB" id="A0A9W7DJ42"/>
<evidence type="ECO:0000259" key="11">
    <source>
        <dbReference type="PROSITE" id="PS50929"/>
    </source>
</evidence>
<dbReference type="SMART" id="SM00382">
    <property type="entry name" value="AAA"/>
    <property type="match status" value="1"/>
</dbReference>
<protein>
    <submittedName>
        <fullName evidence="12">Unnamed protein product</fullName>
    </submittedName>
</protein>
<dbReference type="SUPFAM" id="SSF52540">
    <property type="entry name" value="P-loop containing nucleoside triphosphate hydrolases"/>
    <property type="match status" value="1"/>
</dbReference>
<dbReference type="InterPro" id="IPR027417">
    <property type="entry name" value="P-loop_NTPase"/>
</dbReference>
<dbReference type="InterPro" id="IPR036640">
    <property type="entry name" value="ABC1_TM_sf"/>
</dbReference>
<dbReference type="GO" id="GO:0005524">
    <property type="term" value="F:ATP binding"/>
    <property type="evidence" value="ECO:0007669"/>
    <property type="project" value="UniProtKB-KW"/>
</dbReference>
<dbReference type="PROSITE" id="PS50929">
    <property type="entry name" value="ABC_TM1F"/>
    <property type="match status" value="1"/>
</dbReference>
<dbReference type="PROSITE" id="PS50893">
    <property type="entry name" value="ABC_TRANSPORTER_2"/>
    <property type="match status" value="1"/>
</dbReference>
<organism evidence="12 13">
    <name type="scientific">Ambrosiozyma monospora</name>
    <name type="common">Yeast</name>
    <name type="synonym">Endomycopsis monosporus</name>
    <dbReference type="NCBI Taxonomy" id="43982"/>
    <lineage>
        <taxon>Eukaryota</taxon>
        <taxon>Fungi</taxon>
        <taxon>Dikarya</taxon>
        <taxon>Ascomycota</taxon>
        <taxon>Saccharomycotina</taxon>
        <taxon>Pichiomycetes</taxon>
        <taxon>Pichiales</taxon>
        <taxon>Pichiaceae</taxon>
        <taxon>Ambrosiozyma</taxon>
    </lineage>
</organism>
<dbReference type="PANTHER" id="PTHR24223">
    <property type="entry name" value="ATP-BINDING CASSETTE SUB-FAMILY C"/>
    <property type="match status" value="1"/>
</dbReference>
<evidence type="ECO:0000256" key="5">
    <source>
        <dbReference type="ARBA" id="ARBA00022741"/>
    </source>
</evidence>
<dbReference type="GO" id="GO:0008559">
    <property type="term" value="F:ABC-type xenobiotic transporter activity"/>
    <property type="evidence" value="ECO:0007669"/>
    <property type="project" value="TreeGrafter"/>
</dbReference>
<name>A0A9W7DJ42_AMBMO</name>
<dbReference type="InterPro" id="IPR050173">
    <property type="entry name" value="ABC_transporter_C-like"/>
</dbReference>
<proteinExistence type="inferred from homology"/>